<dbReference type="EMBL" id="JBHTKK010000002">
    <property type="protein sequence ID" value="MFD1064913.1"/>
    <property type="molecule type" value="Genomic_DNA"/>
</dbReference>
<keyword evidence="6" id="KW-1185">Reference proteome</keyword>
<dbReference type="Pfam" id="PF00459">
    <property type="entry name" value="Inositol_P"/>
    <property type="match status" value="1"/>
</dbReference>
<dbReference type="InterPro" id="IPR020550">
    <property type="entry name" value="Inositol_monophosphatase_CS"/>
</dbReference>
<evidence type="ECO:0000313" key="6">
    <source>
        <dbReference type="Proteomes" id="UP001597041"/>
    </source>
</evidence>
<comment type="caution">
    <text evidence="5">The sequence shown here is derived from an EMBL/GenBank/DDBJ whole genome shotgun (WGS) entry which is preliminary data.</text>
</comment>
<dbReference type="EC" id="3.1.3.25" evidence="2"/>
<dbReference type="PROSITE" id="PS00630">
    <property type="entry name" value="IMP_2"/>
    <property type="match status" value="1"/>
</dbReference>
<dbReference type="Gene3D" id="3.40.190.80">
    <property type="match status" value="1"/>
</dbReference>
<name>A0ABW3ND46_9BACI</name>
<dbReference type="PANTHER" id="PTHR20854:SF4">
    <property type="entry name" value="INOSITOL-1-MONOPHOSPHATASE-RELATED"/>
    <property type="match status" value="1"/>
</dbReference>
<dbReference type="InterPro" id="IPR000760">
    <property type="entry name" value="Inositol_monophosphatase-like"/>
</dbReference>
<keyword evidence="4" id="KW-0460">Magnesium</keyword>
<dbReference type="Proteomes" id="UP001597041">
    <property type="component" value="Unassembled WGS sequence"/>
</dbReference>
<proteinExistence type="predicted"/>
<dbReference type="Gene3D" id="3.30.540.10">
    <property type="entry name" value="Fructose-1,6-Bisphosphatase, subunit A, domain 1"/>
    <property type="match status" value="1"/>
</dbReference>
<evidence type="ECO:0000313" key="5">
    <source>
        <dbReference type="EMBL" id="MFD1064913.1"/>
    </source>
</evidence>
<protein>
    <recommendedName>
        <fullName evidence="2">inositol-phosphate phosphatase</fullName>
        <ecNumber evidence="2">3.1.3.25</ecNumber>
    </recommendedName>
</protein>
<dbReference type="PRINTS" id="PR00377">
    <property type="entry name" value="IMPHPHTASES"/>
</dbReference>
<organism evidence="5 6">
    <name type="scientific">Oceanobacillus locisalsi</name>
    <dbReference type="NCBI Taxonomy" id="546107"/>
    <lineage>
        <taxon>Bacteria</taxon>
        <taxon>Bacillati</taxon>
        <taxon>Bacillota</taxon>
        <taxon>Bacilli</taxon>
        <taxon>Bacillales</taxon>
        <taxon>Bacillaceae</taxon>
        <taxon>Oceanobacillus</taxon>
    </lineage>
</organism>
<dbReference type="PANTHER" id="PTHR20854">
    <property type="entry name" value="INOSITOL MONOPHOSPHATASE"/>
    <property type="match status" value="1"/>
</dbReference>
<gene>
    <name evidence="5" type="ORF">ACFQ19_02645</name>
</gene>
<reference evidence="6" key="1">
    <citation type="journal article" date="2019" name="Int. J. Syst. Evol. Microbiol.">
        <title>The Global Catalogue of Microorganisms (GCM) 10K type strain sequencing project: providing services to taxonomists for standard genome sequencing and annotation.</title>
        <authorList>
            <consortium name="The Broad Institute Genomics Platform"/>
            <consortium name="The Broad Institute Genome Sequencing Center for Infectious Disease"/>
            <person name="Wu L."/>
            <person name="Ma J."/>
        </authorList>
    </citation>
    <scope>NUCLEOTIDE SEQUENCE [LARGE SCALE GENOMIC DNA]</scope>
    <source>
        <strain evidence="6">CCUG 56608</strain>
    </source>
</reference>
<dbReference type="RefSeq" id="WP_379590793.1">
    <property type="nucleotide sequence ID" value="NZ_JBHTKK010000002.1"/>
</dbReference>
<evidence type="ECO:0000256" key="3">
    <source>
        <dbReference type="ARBA" id="ARBA00022723"/>
    </source>
</evidence>
<evidence type="ECO:0000256" key="4">
    <source>
        <dbReference type="ARBA" id="ARBA00022842"/>
    </source>
</evidence>
<comment type="catalytic activity">
    <reaction evidence="1">
        <text>a myo-inositol phosphate + H2O = myo-inositol + phosphate</text>
        <dbReference type="Rhea" id="RHEA:24056"/>
        <dbReference type="ChEBI" id="CHEBI:15377"/>
        <dbReference type="ChEBI" id="CHEBI:17268"/>
        <dbReference type="ChEBI" id="CHEBI:43474"/>
        <dbReference type="ChEBI" id="CHEBI:84139"/>
        <dbReference type="EC" id="3.1.3.25"/>
    </reaction>
</comment>
<accession>A0ABW3ND46</accession>
<keyword evidence="3" id="KW-0479">Metal-binding</keyword>
<evidence type="ECO:0000256" key="2">
    <source>
        <dbReference type="ARBA" id="ARBA00013106"/>
    </source>
</evidence>
<dbReference type="SUPFAM" id="SSF56655">
    <property type="entry name" value="Carbohydrate phosphatase"/>
    <property type="match status" value="1"/>
</dbReference>
<sequence>MAAYGIIYDPVAKELFVAERGKGATLNGEVIAVSEHSSLTESLVSTALPANNLKARNNGLKEHMKIAPITRDIRILGSSALQCAYVAAGRLDAFWVWGVNIWDIAAGRLIVEEAGGSIYQLNGSEIRFEFPHFTCTNGEIDKEWKETFASIHDF</sequence>
<evidence type="ECO:0000256" key="1">
    <source>
        <dbReference type="ARBA" id="ARBA00001033"/>
    </source>
</evidence>